<dbReference type="RefSeq" id="WP_394847656.1">
    <property type="nucleotide sequence ID" value="NZ_CP089982.1"/>
</dbReference>
<keyword evidence="2" id="KW-1185">Reference proteome</keyword>
<dbReference type="Proteomes" id="UP001379533">
    <property type="component" value="Chromosome"/>
</dbReference>
<evidence type="ECO:0000313" key="1">
    <source>
        <dbReference type="EMBL" id="WXA97040.1"/>
    </source>
</evidence>
<accession>A0ABZ2KIZ9</accession>
<protein>
    <recommendedName>
        <fullName evidence="3">CDI immunity protein domain-containing protein</fullName>
    </recommendedName>
</protein>
<proteinExistence type="predicted"/>
<evidence type="ECO:0000313" key="2">
    <source>
        <dbReference type="Proteomes" id="UP001379533"/>
    </source>
</evidence>
<gene>
    <name evidence="1" type="ORF">LZC95_09355</name>
</gene>
<dbReference type="EMBL" id="CP089982">
    <property type="protein sequence ID" value="WXA97040.1"/>
    <property type="molecule type" value="Genomic_DNA"/>
</dbReference>
<organism evidence="1 2">
    <name type="scientific">Pendulispora brunnea</name>
    <dbReference type="NCBI Taxonomy" id="2905690"/>
    <lineage>
        <taxon>Bacteria</taxon>
        <taxon>Pseudomonadati</taxon>
        <taxon>Myxococcota</taxon>
        <taxon>Myxococcia</taxon>
        <taxon>Myxococcales</taxon>
        <taxon>Sorangiineae</taxon>
        <taxon>Pendulisporaceae</taxon>
        <taxon>Pendulispora</taxon>
    </lineage>
</organism>
<evidence type="ECO:0008006" key="3">
    <source>
        <dbReference type="Google" id="ProtNLM"/>
    </source>
</evidence>
<sequence length="102" mass="11778">MTTYDVYGVKLSTLEAAREAIELALGIKFVAHESMFLGGDYYRLGDVGEECFILQQNYNEFEGEWTDSAYKEYAYLLYVNETERAHELEKLLMSVACLLRRA</sequence>
<reference evidence="1 2" key="1">
    <citation type="submission" date="2021-12" db="EMBL/GenBank/DDBJ databases">
        <title>Discovery of the Pendulisporaceae a myxobacterial family with distinct sporulation behavior and unique specialized metabolism.</title>
        <authorList>
            <person name="Garcia R."/>
            <person name="Popoff A."/>
            <person name="Bader C.D."/>
            <person name="Loehr J."/>
            <person name="Walesch S."/>
            <person name="Walt C."/>
            <person name="Boldt J."/>
            <person name="Bunk B."/>
            <person name="Haeckl F.J.F.P.J."/>
            <person name="Gunesch A.P."/>
            <person name="Birkelbach J."/>
            <person name="Nuebel U."/>
            <person name="Pietschmann T."/>
            <person name="Bach T."/>
            <person name="Mueller R."/>
        </authorList>
    </citation>
    <scope>NUCLEOTIDE SEQUENCE [LARGE SCALE GENOMIC DNA]</scope>
    <source>
        <strain evidence="1 2">MSr12523</strain>
    </source>
</reference>
<name>A0ABZ2KIZ9_9BACT</name>